<evidence type="ECO:0000313" key="11">
    <source>
        <dbReference type="Proteomes" id="UP001335100"/>
    </source>
</evidence>
<name>A0ABU7HMM6_9PSED</name>
<protein>
    <submittedName>
        <fullName evidence="10">S-type pyocin domain-containing protein</fullName>
    </submittedName>
</protein>
<evidence type="ECO:0000256" key="1">
    <source>
        <dbReference type="ARBA" id="ARBA00006811"/>
    </source>
</evidence>
<dbReference type="InterPro" id="IPR003060">
    <property type="entry name" value="Pyocin_killer"/>
</dbReference>
<keyword evidence="3" id="KW-0540">Nuclease</keyword>
<reference evidence="10 11" key="1">
    <citation type="submission" date="2024-01" db="EMBL/GenBank/DDBJ databases">
        <title>Unpublished Manusciprt.</title>
        <authorList>
            <person name="Duman M."/>
            <person name="Valdes E.G."/>
            <person name="Ajmi N."/>
            <person name="Altun S."/>
            <person name="Saticioglu I.B."/>
        </authorList>
    </citation>
    <scope>NUCLEOTIDE SEQUENCE [LARGE SCALE GENOMIC DNA]</scope>
    <source>
        <strain evidence="10 11">148P</strain>
    </source>
</reference>
<sequence>MSNPVNLPPSPVKGIYPGNDRLHDLHAFRWANDFIPRHHYISRFRPGSLVIDVVEEIETERKTVEQQYKENEKSLKAELDQQVIGITGSLKGLDQRVSIERQLSAIERLLEQKQAARDIAWKSALAFYGVDPVSRTSTDYLRAAHQPSLGTDPKQAWLASYKAAFEARLLAQSIDQLRSRAQKLTIEKIQAEQRLHGQAQNSLDRNSLEIQRLQAELAQARHALQVGLQQAWECLEHCSHHRFDAIDPSTATAFSAELEDDIAALLQAAYAVRSSRQGVETSILKLGAPAKLLQSWVATAKPFQISDATCGAASTLSQQTFMFIDNHHATWPEESARIAEYIEHLEAALSEVRDGLVRMAALEGLEIPQLPVTYSLTASAAGLPQVITPSPLSMAVFASKGSVLRKGLGHVLPKAGLAGKVLHVASLLAFSMKLGQGERHGISVPFTDMTLSIDWEQLKASIGESIPLPIRLISGLLDGKSQIEIATTGSDALPADVPVRAATWDAEQGAWRFTTDGPGPITVLWTPEQQPADNSTATVPSALELSGLYPGRISIQTRPQILPFPELDDIRPDDYIVVFPADSGLEPVYLMFKSPRDYAGVATGTGQNISGTWLGTAGTQQGSPIPSRIADHLRGRTFSNWDRMREAIWKAVAADAELSQQFIPSNVVRMREGLAPMATSQEHNKSKKSFELHHVHQIAKGGAVYDIDNIVVMTPKQHAEAHKGGSQQ</sequence>
<evidence type="ECO:0000259" key="9">
    <source>
        <dbReference type="Pfam" id="PF06958"/>
    </source>
</evidence>
<evidence type="ECO:0000256" key="5">
    <source>
        <dbReference type="ARBA" id="ARBA00022801"/>
    </source>
</evidence>
<evidence type="ECO:0000256" key="8">
    <source>
        <dbReference type="SAM" id="Coils"/>
    </source>
</evidence>
<keyword evidence="6" id="KW-0044">Antibiotic</keyword>
<dbReference type="Pfam" id="PF21431">
    <property type="entry name" value="Col-Pyo_DNase"/>
    <property type="match status" value="1"/>
</dbReference>
<dbReference type="InterPro" id="IPR037146">
    <property type="entry name" value="Colicin/pyocin_DNase_dom_sf"/>
</dbReference>
<dbReference type="Proteomes" id="UP001335100">
    <property type="component" value="Unassembled WGS sequence"/>
</dbReference>
<feature type="coiled-coil region" evidence="8">
    <location>
        <begin position="167"/>
        <end position="230"/>
    </location>
</feature>
<dbReference type="Pfam" id="PF06958">
    <property type="entry name" value="Pyocin_S"/>
    <property type="match status" value="1"/>
</dbReference>
<dbReference type="InterPro" id="IPR044925">
    <property type="entry name" value="His-Me_finger_sf"/>
</dbReference>
<dbReference type="EMBL" id="JAZDQJ010000004">
    <property type="protein sequence ID" value="MEE1932784.1"/>
    <property type="molecule type" value="Genomic_DNA"/>
</dbReference>
<keyword evidence="11" id="KW-1185">Reference proteome</keyword>
<dbReference type="SUPFAM" id="SSF69369">
    <property type="entry name" value="Cloacin translocation domain"/>
    <property type="match status" value="1"/>
</dbReference>
<proteinExistence type="inferred from homology"/>
<comment type="caution">
    <text evidence="10">The sequence shown here is derived from an EMBL/GenBank/DDBJ whole genome shotgun (WGS) entry which is preliminary data.</text>
</comment>
<feature type="domain" description="Pyosin/cloacin translocation" evidence="9">
    <location>
        <begin position="463"/>
        <end position="591"/>
    </location>
</feature>
<evidence type="ECO:0000256" key="2">
    <source>
        <dbReference type="ARBA" id="ARBA00022529"/>
    </source>
</evidence>
<accession>A0ABU7HMM6</accession>
<feature type="coiled-coil region" evidence="8">
    <location>
        <begin position="54"/>
        <end position="119"/>
    </location>
</feature>
<evidence type="ECO:0000313" key="10">
    <source>
        <dbReference type="EMBL" id="MEE1932784.1"/>
    </source>
</evidence>
<dbReference type="InterPro" id="IPR016128">
    <property type="entry name" value="Pyosin/cloacin_T_dom"/>
</dbReference>
<keyword evidence="4" id="KW-0255">Endonuclease</keyword>
<dbReference type="InterPro" id="IPR003615">
    <property type="entry name" value="HNH_nuc"/>
</dbReference>
<gene>
    <name evidence="10" type="ORF">V0R50_06075</name>
</gene>
<keyword evidence="7" id="KW-0078">Bacteriocin</keyword>
<dbReference type="PRINTS" id="PR01300">
    <property type="entry name" value="PYOCINKILLER"/>
</dbReference>
<dbReference type="SUPFAM" id="SSF54060">
    <property type="entry name" value="His-Me finger endonucleases"/>
    <property type="match status" value="1"/>
</dbReference>
<keyword evidence="5" id="KW-0378">Hydrolase</keyword>
<evidence type="ECO:0000256" key="6">
    <source>
        <dbReference type="ARBA" id="ARBA00023022"/>
    </source>
</evidence>
<evidence type="ECO:0000256" key="3">
    <source>
        <dbReference type="ARBA" id="ARBA00022722"/>
    </source>
</evidence>
<dbReference type="Gene3D" id="3.90.540.10">
    <property type="entry name" value="Colicin/pyocin, DNase domain"/>
    <property type="match status" value="1"/>
</dbReference>
<dbReference type="RefSeq" id="WP_330073679.1">
    <property type="nucleotide sequence ID" value="NZ_JAZDQJ010000004.1"/>
</dbReference>
<evidence type="ECO:0000256" key="7">
    <source>
        <dbReference type="ARBA" id="ARBA00023048"/>
    </source>
</evidence>
<dbReference type="InterPro" id="IPR036302">
    <property type="entry name" value="Pyosin/cloacin_T_dom_sf"/>
</dbReference>
<organism evidence="10 11">
    <name type="scientific">Pseudomonas ulcerans</name>
    <dbReference type="NCBI Taxonomy" id="3115852"/>
    <lineage>
        <taxon>Bacteria</taxon>
        <taxon>Pseudomonadati</taxon>
        <taxon>Pseudomonadota</taxon>
        <taxon>Gammaproteobacteria</taxon>
        <taxon>Pseudomonadales</taxon>
        <taxon>Pseudomonadaceae</taxon>
        <taxon>Pseudomonas</taxon>
    </lineage>
</organism>
<keyword evidence="2" id="KW-0929">Antimicrobial</keyword>
<comment type="similarity">
    <text evidence="1">Belongs to the colicin/pyosin nuclease family.</text>
</comment>
<dbReference type="CDD" id="cd00085">
    <property type="entry name" value="HNHc"/>
    <property type="match status" value="1"/>
</dbReference>
<evidence type="ECO:0000256" key="4">
    <source>
        <dbReference type="ARBA" id="ARBA00022759"/>
    </source>
</evidence>
<keyword evidence="8" id="KW-0175">Coiled coil</keyword>